<dbReference type="PIRSF" id="PIRSF012641">
    <property type="entry name" value="UCP012641"/>
    <property type="match status" value="1"/>
</dbReference>
<keyword evidence="3" id="KW-1185">Reference proteome</keyword>
<name>A0A5C6FG54_9BACT</name>
<proteinExistence type="predicted"/>
<evidence type="ECO:0000259" key="1">
    <source>
        <dbReference type="Pfam" id="PF10005"/>
    </source>
</evidence>
<feature type="domain" description="Zinc-ribbon" evidence="1">
    <location>
        <begin position="63"/>
        <end position="160"/>
    </location>
</feature>
<dbReference type="InterPro" id="IPR011201">
    <property type="entry name" value="Zinc-ribbon_6_bact"/>
</dbReference>
<evidence type="ECO:0000313" key="2">
    <source>
        <dbReference type="EMBL" id="TWU59805.1"/>
    </source>
</evidence>
<dbReference type="Proteomes" id="UP000318288">
    <property type="component" value="Unassembled WGS sequence"/>
</dbReference>
<gene>
    <name evidence="2" type="ORF">Poly51_00770</name>
</gene>
<dbReference type="Pfam" id="PF10005">
    <property type="entry name" value="Zn_ribbon_DZR_6"/>
    <property type="match status" value="1"/>
</dbReference>
<reference evidence="2 3" key="1">
    <citation type="submission" date="2019-02" db="EMBL/GenBank/DDBJ databases">
        <title>Deep-cultivation of Planctomycetes and their phenomic and genomic characterization uncovers novel biology.</title>
        <authorList>
            <person name="Wiegand S."/>
            <person name="Jogler M."/>
            <person name="Boedeker C."/>
            <person name="Pinto D."/>
            <person name="Vollmers J."/>
            <person name="Rivas-Marin E."/>
            <person name="Kohn T."/>
            <person name="Peeters S.H."/>
            <person name="Heuer A."/>
            <person name="Rast P."/>
            <person name="Oberbeckmann S."/>
            <person name="Bunk B."/>
            <person name="Jeske O."/>
            <person name="Meyerdierks A."/>
            <person name="Storesund J.E."/>
            <person name="Kallscheuer N."/>
            <person name="Luecker S."/>
            <person name="Lage O.M."/>
            <person name="Pohl T."/>
            <person name="Merkel B.J."/>
            <person name="Hornburger P."/>
            <person name="Mueller R.-W."/>
            <person name="Bruemmer F."/>
            <person name="Labrenz M."/>
            <person name="Spormann A.M."/>
            <person name="Op Den Camp H."/>
            <person name="Overmann J."/>
            <person name="Amann R."/>
            <person name="Jetten M.S.M."/>
            <person name="Mascher T."/>
            <person name="Medema M.H."/>
            <person name="Devos D.P."/>
            <person name="Kaster A.-K."/>
            <person name="Ovreas L."/>
            <person name="Rohde M."/>
            <person name="Galperin M.Y."/>
            <person name="Jogler C."/>
        </authorList>
    </citation>
    <scope>NUCLEOTIDE SEQUENCE [LARGE SCALE GENOMIC DNA]</scope>
    <source>
        <strain evidence="2 3">Poly51</strain>
    </source>
</reference>
<organism evidence="2 3">
    <name type="scientific">Rubripirellula tenax</name>
    <dbReference type="NCBI Taxonomy" id="2528015"/>
    <lineage>
        <taxon>Bacteria</taxon>
        <taxon>Pseudomonadati</taxon>
        <taxon>Planctomycetota</taxon>
        <taxon>Planctomycetia</taxon>
        <taxon>Pirellulales</taxon>
        <taxon>Pirellulaceae</taxon>
        <taxon>Rubripirellula</taxon>
    </lineage>
</organism>
<sequence length="415" mass="46416">MLGAEKNAESIVTGTWPEDNVLSSSSDSPMEMLLSLFAGQSCWELADTRASLGGTSSDLMRTFKCRCGNTTFFENSRCVACDHALGWCPACDNMTTLLSTAEGKSTLQCGHQACGVTLVKCRNYTLHGVCNRCCLSENSDAKDADLCDYCRYNDTIPDLSVPGNRDMWLQLEEAKRRLLYTLDLLKLPYGTKEEGFVPPLAFDFKADKLLQDKQWRSLGKEERVYTGHADGKITINLREADSVERERNRVLFQEAHRTVVGHFRHEIAHYYWQMLVQGACESECKAVFGDHAEPTYSEAQKLYYEDGPKPHWQAAYISAYATMHPWEDFAETFATYLDMVSVLDTAWNVGIHGGCDPTSAELPTMVDAYIRLGVVLNETNRAMGLIDLVPEILTPAVVTKLGFVHDLVRKASLHS</sequence>
<evidence type="ECO:0000313" key="3">
    <source>
        <dbReference type="Proteomes" id="UP000318288"/>
    </source>
</evidence>
<dbReference type="Gene3D" id="3.40.390.70">
    <property type="match status" value="1"/>
</dbReference>
<dbReference type="AlphaFoldDB" id="A0A5C6FG54"/>
<dbReference type="EMBL" id="SJPW01000001">
    <property type="protein sequence ID" value="TWU59805.1"/>
    <property type="molecule type" value="Genomic_DNA"/>
</dbReference>
<protein>
    <recommendedName>
        <fullName evidence="1">Zinc-ribbon domain-containing protein</fullName>
    </recommendedName>
</protein>
<dbReference type="Pfam" id="PF15887">
    <property type="entry name" value="Peptidase_Mx"/>
    <property type="match status" value="1"/>
</dbReference>
<accession>A0A5C6FG54</accession>
<comment type="caution">
    <text evidence="2">The sequence shown here is derived from an EMBL/GenBank/DDBJ whole genome shotgun (WGS) entry which is preliminary data.</text>
</comment>
<dbReference type="InterPro" id="IPR031321">
    <property type="entry name" value="UCP012641"/>
</dbReference>